<reference evidence="10" key="1">
    <citation type="submission" date="2016-10" db="EMBL/GenBank/DDBJ databases">
        <authorList>
            <person name="Varghese N."/>
            <person name="Submissions S."/>
        </authorList>
    </citation>
    <scope>NUCLEOTIDE SEQUENCE [LARGE SCALE GENOMIC DNA]</scope>
    <source>
        <strain evidence="10">S6-262</strain>
    </source>
</reference>
<keyword evidence="4 5" id="KW-0975">Bacterial flagellum</keyword>
<protein>
    <recommendedName>
        <fullName evidence="3 5">Flagellar hook protein FlgE</fullName>
    </recommendedName>
</protein>
<evidence type="ECO:0000256" key="3">
    <source>
        <dbReference type="ARBA" id="ARBA00019015"/>
    </source>
</evidence>
<dbReference type="PANTHER" id="PTHR30435">
    <property type="entry name" value="FLAGELLAR PROTEIN"/>
    <property type="match status" value="1"/>
</dbReference>
<dbReference type="EMBL" id="FOCF01000003">
    <property type="protein sequence ID" value="SEM95612.1"/>
    <property type="molecule type" value="Genomic_DNA"/>
</dbReference>
<evidence type="ECO:0000256" key="1">
    <source>
        <dbReference type="ARBA" id="ARBA00004117"/>
    </source>
</evidence>
<evidence type="ECO:0000259" key="7">
    <source>
        <dbReference type="Pfam" id="PF06429"/>
    </source>
</evidence>
<evidence type="ECO:0000256" key="5">
    <source>
        <dbReference type="RuleBase" id="RU362116"/>
    </source>
</evidence>
<sequence>MSFYNSLSGLQASQTDMSVISHNLANVATTGFKKSRTDFADVMASSVAVDPTKMVGSGVVVKGNRQQFGEGNLTTTSSSLDLAISGDGFFTVKTSGNASATAYTRNGSFQIDPQRNIVDAQGSYLQVYPVDAEGNVTATGADGLTPVKLPDSSGIPVATKSVTLGVNLSPTGAVSTKTFDRADPSTFNNSTATTIYDATGNAQTMTSYFVRTKASTDTDPTSNWSVYTYVGDQPMKTGGSTAPTQLTFTSGKLTSPTGATTFDAYVPAGSASNQTLKLDLTGSTQLSSVFSVGTRSQDGKATGQLAGVTVDTNGVLTASFSNGDTKKLGKVALANFTDPAGLKQLGNSYWSATGISGNAKMGAANENGYGNMMSGTLEGSNVDITEELVALIAAQRNFQANAKALDTQSQISQTIFNIRS</sequence>
<dbReference type="InterPro" id="IPR037058">
    <property type="entry name" value="Falgellar_hook_FlgE_sf"/>
</dbReference>
<dbReference type="GO" id="GO:0009424">
    <property type="term" value="C:bacterial-type flagellum hook"/>
    <property type="evidence" value="ECO:0007669"/>
    <property type="project" value="TreeGrafter"/>
</dbReference>
<dbReference type="GO" id="GO:0005829">
    <property type="term" value="C:cytosol"/>
    <property type="evidence" value="ECO:0007669"/>
    <property type="project" value="TreeGrafter"/>
</dbReference>
<comment type="similarity">
    <text evidence="2 5">Belongs to the flagella basal body rod proteins family.</text>
</comment>
<evidence type="ECO:0000313" key="10">
    <source>
        <dbReference type="Proteomes" id="UP000199206"/>
    </source>
</evidence>
<evidence type="ECO:0000313" key="9">
    <source>
        <dbReference type="EMBL" id="SEM95612.1"/>
    </source>
</evidence>
<dbReference type="Gene3D" id="2.60.98.20">
    <property type="entry name" value="Flagellar hook protein FlgE"/>
    <property type="match status" value="1"/>
</dbReference>
<dbReference type="GO" id="GO:0009425">
    <property type="term" value="C:bacterial-type flagellum basal body"/>
    <property type="evidence" value="ECO:0007669"/>
    <property type="project" value="UniProtKB-SubCell"/>
</dbReference>
<keyword evidence="10" id="KW-1185">Reference proteome</keyword>
<evidence type="ECO:0000259" key="8">
    <source>
        <dbReference type="Pfam" id="PF07559"/>
    </source>
</evidence>
<dbReference type="InterPro" id="IPR001444">
    <property type="entry name" value="Flag_bb_rod_N"/>
</dbReference>
<keyword evidence="9" id="KW-0966">Cell projection</keyword>
<name>A0A1H8CKZ0_9SPHN</name>
<dbReference type="Pfam" id="PF07559">
    <property type="entry name" value="FlgE_D2"/>
    <property type="match status" value="1"/>
</dbReference>
<dbReference type="PANTHER" id="PTHR30435:SF1">
    <property type="entry name" value="FLAGELLAR HOOK PROTEIN FLGE"/>
    <property type="match status" value="1"/>
</dbReference>
<evidence type="ECO:0000256" key="4">
    <source>
        <dbReference type="ARBA" id="ARBA00023143"/>
    </source>
</evidence>
<evidence type="ECO:0000259" key="6">
    <source>
        <dbReference type="Pfam" id="PF00460"/>
    </source>
</evidence>
<keyword evidence="9" id="KW-0282">Flagellum</keyword>
<dbReference type="InterPro" id="IPR010930">
    <property type="entry name" value="Flg_bb/hook_C_dom"/>
</dbReference>
<dbReference type="NCBIfam" id="TIGR03506">
    <property type="entry name" value="FlgEFG_subfam"/>
    <property type="match status" value="1"/>
</dbReference>
<gene>
    <name evidence="9" type="ORF">SAMN05192583_1653</name>
</gene>
<accession>A0A1H8CKZ0</accession>
<feature type="domain" description="Flagellar basal-body/hook protein C-terminal" evidence="7">
    <location>
        <begin position="373"/>
        <end position="417"/>
    </location>
</feature>
<dbReference type="SUPFAM" id="SSF117143">
    <property type="entry name" value="Flagellar hook protein flgE"/>
    <property type="match status" value="1"/>
</dbReference>
<dbReference type="AlphaFoldDB" id="A0A1H8CKZ0"/>
<evidence type="ECO:0000256" key="2">
    <source>
        <dbReference type="ARBA" id="ARBA00009677"/>
    </source>
</evidence>
<dbReference type="RefSeq" id="WP_093665218.1">
    <property type="nucleotide sequence ID" value="NZ_FOCF01000003.1"/>
</dbReference>
<dbReference type="Proteomes" id="UP000199206">
    <property type="component" value="Unassembled WGS sequence"/>
</dbReference>
<dbReference type="Pfam" id="PF00460">
    <property type="entry name" value="Flg_bb_rod"/>
    <property type="match status" value="1"/>
</dbReference>
<comment type="function">
    <text evidence="5">A flexible structure which links the flagellar filament to the drive apparatus in the basal body.</text>
</comment>
<dbReference type="InterPro" id="IPR037925">
    <property type="entry name" value="FlgE/F/G-like"/>
</dbReference>
<dbReference type="InterPro" id="IPR020013">
    <property type="entry name" value="Flagellar_FlgE/F/G"/>
</dbReference>
<dbReference type="InterPro" id="IPR011491">
    <property type="entry name" value="FlgE_D2"/>
</dbReference>
<comment type="subcellular location">
    <subcellularLocation>
        <location evidence="1 5">Bacterial flagellum basal body</location>
    </subcellularLocation>
</comment>
<feature type="domain" description="Flagellar basal body rod protein N-terminal" evidence="6">
    <location>
        <begin position="3"/>
        <end position="33"/>
    </location>
</feature>
<organism evidence="9 10">
    <name type="scientific">Sphingomonas gellani</name>
    <dbReference type="NCBI Taxonomy" id="1166340"/>
    <lineage>
        <taxon>Bacteria</taxon>
        <taxon>Pseudomonadati</taxon>
        <taxon>Pseudomonadota</taxon>
        <taxon>Alphaproteobacteria</taxon>
        <taxon>Sphingomonadales</taxon>
        <taxon>Sphingomonadaceae</taxon>
        <taxon>Sphingomonas</taxon>
    </lineage>
</organism>
<dbReference type="OrthoDB" id="8372879at2"/>
<feature type="domain" description="Flagellar hook protein FlgE D2" evidence="8">
    <location>
        <begin position="174"/>
        <end position="299"/>
    </location>
</feature>
<dbReference type="Pfam" id="PF06429">
    <property type="entry name" value="Flg_bbr_C"/>
    <property type="match status" value="1"/>
</dbReference>
<dbReference type="STRING" id="1166340.SAMN05192583_1653"/>
<proteinExistence type="inferred from homology"/>
<dbReference type="GO" id="GO:0071978">
    <property type="term" value="P:bacterial-type flagellum-dependent swarming motility"/>
    <property type="evidence" value="ECO:0007669"/>
    <property type="project" value="TreeGrafter"/>
</dbReference>
<keyword evidence="9" id="KW-0969">Cilium</keyword>